<feature type="chain" id="PRO_5021241692" evidence="1">
    <location>
        <begin position="31"/>
        <end position="481"/>
    </location>
</feature>
<dbReference type="Proteomes" id="UP000317646">
    <property type="component" value="Unassembled WGS sequence"/>
</dbReference>
<gene>
    <name evidence="3" type="ORF">EAH73_15185</name>
</gene>
<comment type="caution">
    <text evidence="3">The sequence shown here is derived from an EMBL/GenBank/DDBJ whole genome shotgun (WGS) entry which is preliminary data.</text>
</comment>
<feature type="signal peptide" evidence="1">
    <location>
        <begin position="1"/>
        <end position="30"/>
    </location>
</feature>
<name>A0A502GU66_9BACT</name>
<dbReference type="PANTHER" id="PTHR43265:SF1">
    <property type="entry name" value="ESTERASE ESTD"/>
    <property type="match status" value="1"/>
</dbReference>
<evidence type="ECO:0000313" key="3">
    <source>
        <dbReference type="EMBL" id="TPG64516.1"/>
    </source>
</evidence>
<keyword evidence="1" id="KW-0732">Signal</keyword>
<protein>
    <submittedName>
        <fullName evidence="3">Alpha/beta hydrolase</fullName>
    </submittedName>
</protein>
<dbReference type="InterPro" id="IPR029058">
    <property type="entry name" value="AB_hydrolase_fold"/>
</dbReference>
<dbReference type="Gene3D" id="3.40.50.1820">
    <property type="entry name" value="alpha/beta hydrolase"/>
    <property type="match status" value="1"/>
</dbReference>
<keyword evidence="4" id="KW-1185">Reference proteome</keyword>
<proteinExistence type="predicted"/>
<dbReference type="Pfam" id="PF12146">
    <property type="entry name" value="Hydrolase_4"/>
    <property type="match status" value="1"/>
</dbReference>
<feature type="domain" description="Serine aminopeptidase S33" evidence="2">
    <location>
        <begin position="206"/>
        <end position="444"/>
    </location>
</feature>
<organism evidence="3 4">
    <name type="scientific">Hymenobacter nivis</name>
    <dbReference type="NCBI Taxonomy" id="1850093"/>
    <lineage>
        <taxon>Bacteria</taxon>
        <taxon>Pseudomonadati</taxon>
        <taxon>Bacteroidota</taxon>
        <taxon>Cytophagia</taxon>
        <taxon>Cytophagales</taxon>
        <taxon>Hymenobacteraceae</taxon>
        <taxon>Hymenobacter</taxon>
    </lineage>
</organism>
<accession>A0A502GU66</accession>
<sequence length="481" mass="50386">MFTRRMQLKPFVWACWGLLLLAARPTSAQAPAPAAGGPVRPAAEPGPLDGFWKGPLKVPGGSLEVIFRFLKLTSGDYFGTLDVPLQKVSHLEVQVTQRNDTVQLYAPAAGSRFVGVLAAGGQQLVGTWQQPGYKVAMALAHSAVPVAAAASTRLTPPYREENVTFGGGAASARLAGTFTVPAGPGPFPAVVLVSDAGVQDRNGAVDGYAPLGQLADYLTRRGIAVLRFDDRGIGQGGAPGPEPTAAELVSDAQAGLSFLRNRPEADSARLGLIGHGEGGNVALLAAAQPLPPAFVVALAAAGLPGRELVLQQQSTTLRQLGTDNAQVAAIAKRQQAVFDIIGRTPDNALARVMVTNLLRQSNSPTDAATAQRRAAEMTTPRYRYFLEFDPAANLKFVACPVLLLNGTADGFVSADANLAALEKGLKANKGVTVKKLPGVNHLFQPEPGQWPVVAGQPKATFSPLAEETIRAWITERGPAKK</sequence>
<dbReference type="GO" id="GO:0052689">
    <property type="term" value="F:carboxylic ester hydrolase activity"/>
    <property type="evidence" value="ECO:0007669"/>
    <property type="project" value="TreeGrafter"/>
</dbReference>
<dbReference type="EMBL" id="RCYZ01000006">
    <property type="protein sequence ID" value="TPG64516.1"/>
    <property type="molecule type" value="Genomic_DNA"/>
</dbReference>
<reference evidence="3 4" key="1">
    <citation type="journal article" date="2019" name="Environ. Microbiol.">
        <title>Species interactions and distinct microbial communities in high Arctic permafrost affected cryosols are associated with the CH4 and CO2 gas fluxes.</title>
        <authorList>
            <person name="Altshuler I."/>
            <person name="Hamel J."/>
            <person name="Turney S."/>
            <person name="Magnuson E."/>
            <person name="Levesque R."/>
            <person name="Greer C."/>
            <person name="Whyte L.G."/>
        </authorList>
    </citation>
    <scope>NUCLEOTIDE SEQUENCE [LARGE SCALE GENOMIC DNA]</scope>
    <source>
        <strain evidence="3 4">S9.2P</strain>
    </source>
</reference>
<evidence type="ECO:0000313" key="4">
    <source>
        <dbReference type="Proteomes" id="UP000317646"/>
    </source>
</evidence>
<keyword evidence="3" id="KW-0378">Hydrolase</keyword>
<dbReference type="InterPro" id="IPR053145">
    <property type="entry name" value="AB_hydrolase_Est10"/>
</dbReference>
<dbReference type="SUPFAM" id="SSF53474">
    <property type="entry name" value="alpha/beta-Hydrolases"/>
    <property type="match status" value="1"/>
</dbReference>
<dbReference type="PANTHER" id="PTHR43265">
    <property type="entry name" value="ESTERASE ESTD"/>
    <property type="match status" value="1"/>
</dbReference>
<dbReference type="AlphaFoldDB" id="A0A502GU66"/>
<evidence type="ECO:0000256" key="1">
    <source>
        <dbReference type="SAM" id="SignalP"/>
    </source>
</evidence>
<evidence type="ECO:0000259" key="2">
    <source>
        <dbReference type="Pfam" id="PF12146"/>
    </source>
</evidence>
<dbReference type="InterPro" id="IPR022742">
    <property type="entry name" value="Hydrolase_4"/>
</dbReference>